<dbReference type="EC" id="2.7.13.3" evidence="3"/>
<evidence type="ECO:0000256" key="5">
    <source>
        <dbReference type="ARBA" id="ARBA00022553"/>
    </source>
</evidence>
<dbReference type="InterPro" id="IPR005467">
    <property type="entry name" value="His_kinase_dom"/>
</dbReference>
<evidence type="ECO:0000256" key="4">
    <source>
        <dbReference type="ARBA" id="ARBA00022475"/>
    </source>
</evidence>
<protein>
    <recommendedName>
        <fullName evidence="3">histidine kinase</fullName>
        <ecNumber evidence="3">2.7.13.3</ecNumber>
    </recommendedName>
</protein>
<dbReference type="Proteomes" id="UP000069015">
    <property type="component" value="Chromosome 2"/>
</dbReference>
<dbReference type="AlphaFoldDB" id="A0A0U3I7Z1"/>
<evidence type="ECO:0000256" key="1">
    <source>
        <dbReference type="ARBA" id="ARBA00000085"/>
    </source>
</evidence>
<dbReference type="RefSeq" id="WP_058798938.1">
    <property type="nucleotide sequence ID" value="NZ_CP013612.1"/>
</dbReference>
<dbReference type="InterPro" id="IPR004358">
    <property type="entry name" value="Sig_transdc_His_kin-like_C"/>
</dbReference>
<feature type="transmembrane region" description="Helical" evidence="10">
    <location>
        <begin position="12"/>
        <end position="34"/>
    </location>
</feature>
<evidence type="ECO:0000256" key="7">
    <source>
        <dbReference type="ARBA" id="ARBA00022741"/>
    </source>
</evidence>
<dbReference type="Pfam" id="PF02518">
    <property type="entry name" value="HATPase_c"/>
    <property type="match status" value="1"/>
</dbReference>
<organism evidence="13 14">
    <name type="scientific">Pseudoalteromonas rubra</name>
    <dbReference type="NCBI Taxonomy" id="43658"/>
    <lineage>
        <taxon>Bacteria</taxon>
        <taxon>Pseudomonadati</taxon>
        <taxon>Pseudomonadota</taxon>
        <taxon>Gammaproteobacteria</taxon>
        <taxon>Alteromonadales</taxon>
        <taxon>Pseudoalteromonadaceae</taxon>
        <taxon>Pseudoalteromonas</taxon>
    </lineage>
</organism>
<dbReference type="SMART" id="SM00388">
    <property type="entry name" value="HisKA"/>
    <property type="match status" value="1"/>
</dbReference>
<keyword evidence="9" id="KW-0067">ATP-binding</keyword>
<evidence type="ECO:0000259" key="11">
    <source>
        <dbReference type="PROSITE" id="PS50109"/>
    </source>
</evidence>
<proteinExistence type="predicted"/>
<dbReference type="Gene3D" id="6.10.340.10">
    <property type="match status" value="1"/>
</dbReference>
<dbReference type="Pfam" id="PF00512">
    <property type="entry name" value="HisKA"/>
    <property type="match status" value="1"/>
</dbReference>
<dbReference type="GO" id="GO:0005524">
    <property type="term" value="F:ATP binding"/>
    <property type="evidence" value="ECO:0007669"/>
    <property type="project" value="UniProtKB-KW"/>
</dbReference>
<evidence type="ECO:0000313" key="14">
    <source>
        <dbReference type="Proteomes" id="UP000069015"/>
    </source>
</evidence>
<accession>A0A0U3I7Z1</accession>
<dbReference type="CDD" id="cd00082">
    <property type="entry name" value="HisKA"/>
    <property type="match status" value="1"/>
</dbReference>
<dbReference type="Gene3D" id="1.10.287.130">
    <property type="match status" value="1"/>
</dbReference>
<dbReference type="InterPro" id="IPR050980">
    <property type="entry name" value="2C_sensor_his_kinase"/>
</dbReference>
<dbReference type="PRINTS" id="PR00344">
    <property type="entry name" value="BCTRLSENSOR"/>
</dbReference>
<comment type="subcellular location">
    <subcellularLocation>
        <location evidence="2">Cell membrane</location>
        <topology evidence="2">Multi-pass membrane protein</topology>
    </subcellularLocation>
</comment>
<dbReference type="SUPFAM" id="SSF55874">
    <property type="entry name" value="ATPase domain of HSP90 chaperone/DNA topoisomerase II/histidine kinase"/>
    <property type="match status" value="1"/>
</dbReference>
<dbReference type="InterPro" id="IPR003660">
    <property type="entry name" value="HAMP_dom"/>
</dbReference>
<evidence type="ECO:0000256" key="9">
    <source>
        <dbReference type="ARBA" id="ARBA00022840"/>
    </source>
</evidence>
<keyword evidence="4" id="KW-1003">Cell membrane</keyword>
<keyword evidence="10" id="KW-0472">Membrane</keyword>
<name>A0A0U3I7Z1_9GAMM</name>
<dbReference type="GO" id="GO:0005886">
    <property type="term" value="C:plasma membrane"/>
    <property type="evidence" value="ECO:0007669"/>
    <property type="project" value="UniProtKB-SubCell"/>
</dbReference>
<evidence type="ECO:0000259" key="12">
    <source>
        <dbReference type="PROSITE" id="PS50885"/>
    </source>
</evidence>
<keyword evidence="5" id="KW-0597">Phosphoprotein</keyword>
<dbReference type="PANTHER" id="PTHR44936:SF10">
    <property type="entry name" value="SENSOR PROTEIN RSTB"/>
    <property type="match status" value="1"/>
</dbReference>
<dbReference type="InterPro" id="IPR036890">
    <property type="entry name" value="HATPase_C_sf"/>
</dbReference>
<feature type="domain" description="HAMP" evidence="12">
    <location>
        <begin position="157"/>
        <end position="210"/>
    </location>
</feature>
<dbReference type="SUPFAM" id="SSF47384">
    <property type="entry name" value="Homodimeric domain of signal transducing histidine kinase"/>
    <property type="match status" value="1"/>
</dbReference>
<evidence type="ECO:0000256" key="2">
    <source>
        <dbReference type="ARBA" id="ARBA00004651"/>
    </source>
</evidence>
<reference evidence="13 14" key="1">
    <citation type="submission" date="2015-12" db="EMBL/GenBank/DDBJ databases">
        <title>Complete genome sequence of Pseudoalteromonas rubra SCSIO 6842, harboring a conjugative plasmid.</title>
        <authorList>
            <person name="Li B."/>
            <person name="Wang X."/>
        </authorList>
    </citation>
    <scope>NUCLEOTIDE SEQUENCE [LARGE SCALE GENOMIC DNA]</scope>
    <source>
        <strain evidence="13 14">SCSIO 6842</strain>
    </source>
</reference>
<dbReference type="InterPro" id="IPR036097">
    <property type="entry name" value="HisK_dim/P_sf"/>
</dbReference>
<dbReference type="PANTHER" id="PTHR44936">
    <property type="entry name" value="SENSOR PROTEIN CREC"/>
    <property type="match status" value="1"/>
</dbReference>
<dbReference type="PROSITE" id="PS50109">
    <property type="entry name" value="HIS_KIN"/>
    <property type="match status" value="1"/>
</dbReference>
<dbReference type="InterPro" id="IPR003661">
    <property type="entry name" value="HisK_dim/P_dom"/>
</dbReference>
<keyword evidence="10" id="KW-0812">Transmembrane</keyword>
<keyword evidence="6" id="KW-0808">Transferase</keyword>
<feature type="domain" description="Histidine kinase" evidence="11">
    <location>
        <begin position="218"/>
        <end position="418"/>
    </location>
</feature>
<evidence type="ECO:0000313" key="13">
    <source>
        <dbReference type="EMBL" id="ALU46102.1"/>
    </source>
</evidence>
<keyword evidence="7" id="KW-0547">Nucleotide-binding</keyword>
<comment type="catalytic activity">
    <reaction evidence="1">
        <text>ATP + protein L-histidine = ADP + protein N-phospho-L-histidine.</text>
        <dbReference type="EC" id="2.7.13.3"/>
    </reaction>
</comment>
<keyword evidence="8 13" id="KW-0418">Kinase</keyword>
<evidence type="ECO:0000256" key="8">
    <source>
        <dbReference type="ARBA" id="ARBA00022777"/>
    </source>
</evidence>
<evidence type="ECO:0000256" key="10">
    <source>
        <dbReference type="SAM" id="Phobius"/>
    </source>
</evidence>
<feature type="transmembrane region" description="Helical" evidence="10">
    <location>
        <begin position="133"/>
        <end position="156"/>
    </location>
</feature>
<dbReference type="KEGG" id="prr:AT705_23755"/>
<keyword evidence="10" id="KW-1133">Transmembrane helix</keyword>
<dbReference type="EMBL" id="CP013612">
    <property type="protein sequence ID" value="ALU46102.1"/>
    <property type="molecule type" value="Genomic_DNA"/>
</dbReference>
<dbReference type="Gene3D" id="3.30.565.10">
    <property type="entry name" value="Histidine kinase-like ATPase, C-terminal domain"/>
    <property type="match status" value="1"/>
</dbReference>
<dbReference type="SMART" id="SM00387">
    <property type="entry name" value="HATPase_c"/>
    <property type="match status" value="1"/>
</dbReference>
<evidence type="ECO:0000256" key="3">
    <source>
        <dbReference type="ARBA" id="ARBA00012438"/>
    </source>
</evidence>
<dbReference type="InterPro" id="IPR003594">
    <property type="entry name" value="HATPase_dom"/>
</dbReference>
<dbReference type="GO" id="GO:0000155">
    <property type="term" value="F:phosphorelay sensor kinase activity"/>
    <property type="evidence" value="ECO:0007669"/>
    <property type="project" value="InterPro"/>
</dbReference>
<gene>
    <name evidence="13" type="ORF">AT705_23755</name>
</gene>
<dbReference type="PROSITE" id="PS50885">
    <property type="entry name" value="HAMP"/>
    <property type="match status" value="1"/>
</dbReference>
<sequence length="423" mass="46432">MRATQLRNRIVVFFVGIALFISALFGAASFLFAYNIEDRFFVSLLDDEAQTIAIQLEAGQQPRPRLDFIRYYPAHADLPGVVREVLEEEPHRVEFSGEDVAHYHLKKLPTGYLLAEVSEQLVVRKIKGGMLKFILVLSGGVLVLALVLAFASLIMAKRLVKPLDTLVKIVEDAPVERLPQNFSGQFVNDEIGVFARTLEQALARIRRFIHREQAFTRDVSHELRTPVAITQSSLTLLRQTPLSDKQTELVGRIADAQHQITQSLEVLLALAREETLAHDSVRVLPVVEQVILAQAEKIAGKEIEVEVEIPAKLALPIAPSALQLLLNNLIGNAFTHIHSGVVTISASTHSITVADTGGGIAPEQLKTLFEAGVKGPDSNGMGMGLSMVKRLCEKLDIELSVSSSEAGSVFCLKFPDGDNQINQ</sequence>
<evidence type="ECO:0000256" key="6">
    <source>
        <dbReference type="ARBA" id="ARBA00022679"/>
    </source>
</evidence>